<dbReference type="GO" id="GO:0046872">
    <property type="term" value="F:metal ion binding"/>
    <property type="evidence" value="ECO:0007669"/>
    <property type="project" value="UniProtKB-KW"/>
</dbReference>
<feature type="binding site" evidence="2">
    <location>
        <position position="61"/>
    </location>
    <ligand>
        <name>Fe cation</name>
        <dbReference type="ChEBI" id="CHEBI:24875"/>
    </ligand>
</feature>
<dbReference type="CDD" id="cd02909">
    <property type="entry name" value="cupin_pirin_N"/>
    <property type="match status" value="1"/>
</dbReference>
<accession>A0A9W8MZU8</accession>
<dbReference type="Gene3D" id="2.60.120.10">
    <property type="entry name" value="Jelly Rolls"/>
    <property type="match status" value="2"/>
</dbReference>
<keyword evidence="7" id="KW-1185">Reference proteome</keyword>
<dbReference type="PANTHER" id="PTHR13903:SF8">
    <property type="entry name" value="PIRIN"/>
    <property type="match status" value="1"/>
</dbReference>
<feature type="binding site" evidence="2">
    <location>
        <position position="59"/>
    </location>
    <ligand>
        <name>Fe cation</name>
        <dbReference type="ChEBI" id="CHEBI:24875"/>
    </ligand>
</feature>
<keyword evidence="2" id="KW-0479">Metal-binding</keyword>
<dbReference type="InterPro" id="IPR014710">
    <property type="entry name" value="RmlC-like_jellyroll"/>
</dbReference>
<dbReference type="EMBL" id="JANKHO010000080">
    <property type="protein sequence ID" value="KAJ3515804.1"/>
    <property type="molecule type" value="Genomic_DNA"/>
</dbReference>
<reference evidence="6" key="1">
    <citation type="submission" date="2022-07" db="EMBL/GenBank/DDBJ databases">
        <title>Genome Sequence of Agrocybe chaxingu.</title>
        <authorList>
            <person name="Buettner E."/>
        </authorList>
    </citation>
    <scope>NUCLEOTIDE SEQUENCE</scope>
    <source>
        <strain evidence="6">MP-N11</strain>
    </source>
</reference>
<dbReference type="InterPro" id="IPR011051">
    <property type="entry name" value="RmlC_Cupin_sf"/>
</dbReference>
<comment type="caution">
    <text evidence="6">The sequence shown here is derived from an EMBL/GenBank/DDBJ whole genome shotgun (WGS) entry which is preliminary data.</text>
</comment>
<evidence type="ECO:0000259" key="5">
    <source>
        <dbReference type="Pfam" id="PF05726"/>
    </source>
</evidence>
<dbReference type="InterPro" id="IPR012093">
    <property type="entry name" value="Pirin"/>
</dbReference>
<comment type="similarity">
    <text evidence="1 3">Belongs to the pirin family.</text>
</comment>
<dbReference type="OrthoDB" id="198735at2759"/>
<evidence type="ECO:0000313" key="7">
    <source>
        <dbReference type="Proteomes" id="UP001148786"/>
    </source>
</evidence>
<evidence type="ECO:0000256" key="1">
    <source>
        <dbReference type="ARBA" id="ARBA00008416"/>
    </source>
</evidence>
<evidence type="ECO:0000256" key="3">
    <source>
        <dbReference type="RuleBase" id="RU003457"/>
    </source>
</evidence>
<proteinExistence type="inferred from homology"/>
<dbReference type="InterPro" id="IPR008778">
    <property type="entry name" value="Pirin_C_dom"/>
</dbReference>
<gene>
    <name evidence="6" type="ORF">NLJ89_g1523</name>
</gene>
<keyword evidence="2" id="KW-0408">Iron</keyword>
<evidence type="ECO:0000259" key="4">
    <source>
        <dbReference type="Pfam" id="PF02678"/>
    </source>
</evidence>
<dbReference type="Pfam" id="PF02678">
    <property type="entry name" value="Pirin"/>
    <property type="match status" value="1"/>
</dbReference>
<dbReference type="Proteomes" id="UP001148786">
    <property type="component" value="Unassembled WGS sequence"/>
</dbReference>
<sequence length="301" mass="33019">MALTAISRNVVKKVLAVETPEGAGALVRRSIGSMTLRNLTPFLMLDHFHVSEGAGFPDHPHRGQATVTYMLEGSSQHEDSAGHKGTIHAGGVQWMCAGKGIIHAEMPISLNRRVFNHKASEPLLTILFLQYKMVDPSYQELGPDQIPVAYPAGHDGPVEVRVLSGKSHGVESPVRPLGGCWFFHITFSKDGEMFQHIPAGWTSFLYIWKGVLTVGSDETVVSEFHTAVLSASADQTGVKLSGKEETELVLVAGEPLDQTVFQYGPFVMTSREEIQKTLIDYQSGKNGFERAHTWKSEIAHK</sequence>
<dbReference type="CDD" id="cd02247">
    <property type="entry name" value="cupin_pirin_C"/>
    <property type="match status" value="1"/>
</dbReference>
<dbReference type="AlphaFoldDB" id="A0A9W8MZU8"/>
<dbReference type="InterPro" id="IPR003829">
    <property type="entry name" value="Pirin_N_dom"/>
</dbReference>
<organism evidence="6 7">
    <name type="scientific">Agrocybe chaxingu</name>
    <dbReference type="NCBI Taxonomy" id="84603"/>
    <lineage>
        <taxon>Eukaryota</taxon>
        <taxon>Fungi</taxon>
        <taxon>Dikarya</taxon>
        <taxon>Basidiomycota</taxon>
        <taxon>Agaricomycotina</taxon>
        <taxon>Agaricomycetes</taxon>
        <taxon>Agaricomycetidae</taxon>
        <taxon>Agaricales</taxon>
        <taxon>Agaricineae</taxon>
        <taxon>Strophariaceae</taxon>
        <taxon>Agrocybe</taxon>
    </lineage>
</organism>
<dbReference type="SUPFAM" id="SSF51182">
    <property type="entry name" value="RmlC-like cupins"/>
    <property type="match status" value="1"/>
</dbReference>
<evidence type="ECO:0000313" key="6">
    <source>
        <dbReference type="EMBL" id="KAJ3515804.1"/>
    </source>
</evidence>
<comment type="cofactor">
    <cofactor evidence="2">
        <name>Fe cation</name>
        <dbReference type="ChEBI" id="CHEBI:24875"/>
    </cofactor>
    <text evidence="2">Binds 1 Fe cation per subunit.</text>
</comment>
<feature type="domain" description="Pirin C-terminal" evidence="5">
    <location>
        <begin position="183"/>
        <end position="287"/>
    </location>
</feature>
<dbReference type="Pfam" id="PF05726">
    <property type="entry name" value="Pirin_C"/>
    <property type="match status" value="1"/>
</dbReference>
<name>A0A9W8MZU8_9AGAR</name>
<evidence type="ECO:0000256" key="2">
    <source>
        <dbReference type="PIRSR" id="PIRSR006232-1"/>
    </source>
</evidence>
<feature type="binding site" evidence="2">
    <location>
        <position position="105"/>
    </location>
    <ligand>
        <name>Fe cation</name>
        <dbReference type="ChEBI" id="CHEBI:24875"/>
    </ligand>
</feature>
<feature type="domain" description="Pirin N-terminal" evidence="4">
    <location>
        <begin position="27"/>
        <end position="112"/>
    </location>
</feature>
<protein>
    <recommendedName>
        <fullName evidence="8">Pirin</fullName>
    </recommendedName>
</protein>
<dbReference type="PANTHER" id="PTHR13903">
    <property type="entry name" value="PIRIN-RELATED"/>
    <property type="match status" value="1"/>
</dbReference>
<dbReference type="PIRSF" id="PIRSF006232">
    <property type="entry name" value="Pirin"/>
    <property type="match status" value="1"/>
</dbReference>
<feature type="binding site" evidence="2">
    <location>
        <position position="103"/>
    </location>
    <ligand>
        <name>Fe cation</name>
        <dbReference type="ChEBI" id="CHEBI:24875"/>
    </ligand>
</feature>
<evidence type="ECO:0008006" key="8">
    <source>
        <dbReference type="Google" id="ProtNLM"/>
    </source>
</evidence>